<keyword evidence="2" id="KW-1133">Transmembrane helix</keyword>
<feature type="compositionally biased region" description="Polar residues" evidence="1">
    <location>
        <begin position="320"/>
        <end position="356"/>
    </location>
</feature>
<feature type="region of interest" description="Disordered" evidence="1">
    <location>
        <begin position="651"/>
        <end position="703"/>
    </location>
</feature>
<comment type="caution">
    <text evidence="3">The sequence shown here is derived from an EMBL/GenBank/DDBJ whole genome shotgun (WGS) entry which is preliminary data.</text>
</comment>
<evidence type="ECO:0000256" key="1">
    <source>
        <dbReference type="SAM" id="MobiDB-lite"/>
    </source>
</evidence>
<reference evidence="3" key="2">
    <citation type="submission" date="2023-06" db="EMBL/GenBank/DDBJ databases">
        <authorList>
            <consortium name="Lawrence Berkeley National Laboratory"/>
            <person name="Mondo S.J."/>
            <person name="Hensen N."/>
            <person name="Bonometti L."/>
            <person name="Westerberg I."/>
            <person name="Brannstrom I.O."/>
            <person name="Guillou S."/>
            <person name="Cros-Aarteil S."/>
            <person name="Calhoun S."/>
            <person name="Haridas S."/>
            <person name="Kuo A."/>
            <person name="Pangilinan J."/>
            <person name="Riley R."/>
            <person name="Labutti K."/>
            <person name="Andreopoulos B."/>
            <person name="Lipzen A."/>
            <person name="Chen C."/>
            <person name="Yanf M."/>
            <person name="Daum C."/>
            <person name="Ng V."/>
            <person name="Clum A."/>
            <person name="Steindorff A."/>
            <person name="Ohm R."/>
            <person name="Martin F."/>
            <person name="Silar P."/>
            <person name="Natvig D."/>
            <person name="Lalanne C."/>
            <person name="Gautier V."/>
            <person name="Ament-Velasquez S.L."/>
            <person name="Kruys A."/>
            <person name="Hutchinson M.I."/>
            <person name="Powell A.J."/>
            <person name="Barry K."/>
            <person name="Miller A.N."/>
            <person name="Grigoriev I.V."/>
            <person name="Debuchy R."/>
            <person name="Gladieux P."/>
            <person name="Thoren M.H."/>
            <person name="Johannesson H."/>
        </authorList>
    </citation>
    <scope>NUCLEOTIDE SEQUENCE</scope>
    <source>
        <strain evidence="3">PSN324</strain>
    </source>
</reference>
<dbReference type="Proteomes" id="UP001321749">
    <property type="component" value="Unassembled WGS sequence"/>
</dbReference>
<dbReference type="AlphaFoldDB" id="A0AAV9HE86"/>
<evidence type="ECO:0000256" key="2">
    <source>
        <dbReference type="SAM" id="Phobius"/>
    </source>
</evidence>
<feature type="region of interest" description="Disordered" evidence="1">
    <location>
        <begin position="596"/>
        <end position="635"/>
    </location>
</feature>
<gene>
    <name evidence="3" type="ORF">QBC42DRAFT_300205</name>
</gene>
<organism evidence="3 4">
    <name type="scientific">Cladorrhinum samala</name>
    <dbReference type="NCBI Taxonomy" id="585594"/>
    <lineage>
        <taxon>Eukaryota</taxon>
        <taxon>Fungi</taxon>
        <taxon>Dikarya</taxon>
        <taxon>Ascomycota</taxon>
        <taxon>Pezizomycotina</taxon>
        <taxon>Sordariomycetes</taxon>
        <taxon>Sordariomycetidae</taxon>
        <taxon>Sordariales</taxon>
        <taxon>Podosporaceae</taxon>
        <taxon>Cladorrhinum</taxon>
    </lineage>
</organism>
<evidence type="ECO:0000313" key="3">
    <source>
        <dbReference type="EMBL" id="KAK4458504.1"/>
    </source>
</evidence>
<feature type="compositionally biased region" description="Low complexity" evidence="1">
    <location>
        <begin position="623"/>
        <end position="635"/>
    </location>
</feature>
<feature type="compositionally biased region" description="Pro residues" evidence="1">
    <location>
        <begin position="548"/>
        <end position="561"/>
    </location>
</feature>
<sequence length="769" mass="80566">MEEARVGGAKTRNKGEGCDCYFDTTQIQKGNWKEDPKVCLQNCRTEFLKQIYPGWDMNSRWLEGCRSLLSDNGTASPPLPESRFWNLYWCDSTFCGVAIDPQGGLGLDPNTDTIINTCQNIGVHNIHDPGPIQPGFKCYTQDDNTDQLCNLYAQNHMPHEPETTGISGLRTTGVSSTFLSVPATLGIAAWSTSSIEGFSTSTIASILPSTPAESASGPASSSASLSPTTTDSSASTTSSATTSDSAASASTTSGSTLSTPSRIAVGICTALALVALVCAVLLCLRRRNRQRQSSSYHGLHSHSHPRRRRFLLFGPRRPTNGGNNVNDNSSPTRLISAPGNSPITLSQTSHSINGSSPRLLLHPPPRLRDRRFLPSILRSSTGTNTNLSVSKSQQGDGGRFSSPPLTPLSPVYTSHSHSSSFPSSPICTPTTSKLIPRHERTPRAYTGGLPLVPSTTSAPTTNSQAFSLPPTIPAASSTRTSSSLRNEFHSPVENPFTSPSHVISSCAGTPPGSPTRPPRPHDTPLEIPDLVHPGPIGRSTAGVIGTPPTSPPPTRALPLPPAGGSGSRSTTAITTAAPAAPAAALYSVHMSPNDHREARQTFSSNNNNNNNNNPYSFLNTAHSSSSSYSSNYSTSSLGLTGTGIGKAITAGGTGDLKDSNGVQENGDGDAMLDHREGSWGSWSGVGPGRRDGGGGFTTTTTTPGVVEGKIEQQLQKQQLQRTVEQVLDGHGDDDDGGGVHVVVGPSPRSSGSMTVTAERCGGKGGLLGF</sequence>
<proteinExistence type="predicted"/>
<dbReference type="EMBL" id="MU865066">
    <property type="protein sequence ID" value="KAK4458504.1"/>
    <property type="molecule type" value="Genomic_DNA"/>
</dbReference>
<keyword evidence="4" id="KW-1185">Reference proteome</keyword>
<feature type="compositionally biased region" description="Polar residues" evidence="1">
    <location>
        <begin position="377"/>
        <end position="394"/>
    </location>
</feature>
<feature type="region of interest" description="Disordered" evidence="1">
    <location>
        <begin position="209"/>
        <end position="258"/>
    </location>
</feature>
<feature type="compositionally biased region" description="Basic residues" evidence="1">
    <location>
        <begin position="299"/>
        <end position="310"/>
    </location>
</feature>
<feature type="compositionally biased region" description="Polar residues" evidence="1">
    <location>
        <begin position="495"/>
        <end position="507"/>
    </location>
</feature>
<keyword evidence="2" id="KW-0812">Transmembrane</keyword>
<accession>A0AAV9HE86</accession>
<feature type="compositionally biased region" description="Low complexity" evidence="1">
    <location>
        <begin position="473"/>
        <end position="483"/>
    </location>
</feature>
<feature type="region of interest" description="Disordered" evidence="1">
    <location>
        <begin position="291"/>
        <end position="571"/>
    </location>
</feature>
<name>A0AAV9HE86_9PEZI</name>
<reference evidence="3" key="1">
    <citation type="journal article" date="2023" name="Mol. Phylogenet. Evol.">
        <title>Genome-scale phylogeny and comparative genomics of the fungal order Sordariales.</title>
        <authorList>
            <person name="Hensen N."/>
            <person name="Bonometti L."/>
            <person name="Westerberg I."/>
            <person name="Brannstrom I.O."/>
            <person name="Guillou S."/>
            <person name="Cros-Aarteil S."/>
            <person name="Calhoun S."/>
            <person name="Haridas S."/>
            <person name="Kuo A."/>
            <person name="Mondo S."/>
            <person name="Pangilinan J."/>
            <person name="Riley R."/>
            <person name="LaButti K."/>
            <person name="Andreopoulos B."/>
            <person name="Lipzen A."/>
            <person name="Chen C."/>
            <person name="Yan M."/>
            <person name="Daum C."/>
            <person name="Ng V."/>
            <person name="Clum A."/>
            <person name="Steindorff A."/>
            <person name="Ohm R.A."/>
            <person name="Martin F."/>
            <person name="Silar P."/>
            <person name="Natvig D.O."/>
            <person name="Lalanne C."/>
            <person name="Gautier V."/>
            <person name="Ament-Velasquez S.L."/>
            <person name="Kruys A."/>
            <person name="Hutchinson M.I."/>
            <person name="Powell A.J."/>
            <person name="Barry K."/>
            <person name="Miller A.N."/>
            <person name="Grigoriev I.V."/>
            <person name="Debuchy R."/>
            <person name="Gladieux P."/>
            <person name="Hiltunen Thoren M."/>
            <person name="Johannesson H."/>
        </authorList>
    </citation>
    <scope>NUCLEOTIDE SEQUENCE</scope>
    <source>
        <strain evidence="3">PSN324</strain>
    </source>
</reference>
<feature type="transmembrane region" description="Helical" evidence="2">
    <location>
        <begin position="263"/>
        <end position="284"/>
    </location>
</feature>
<feature type="compositionally biased region" description="Polar residues" evidence="1">
    <location>
        <begin position="453"/>
        <end position="466"/>
    </location>
</feature>
<keyword evidence="2" id="KW-0472">Membrane</keyword>
<protein>
    <submittedName>
        <fullName evidence="3">Uncharacterized protein</fullName>
    </submittedName>
</protein>
<evidence type="ECO:0000313" key="4">
    <source>
        <dbReference type="Proteomes" id="UP001321749"/>
    </source>
</evidence>
<feature type="compositionally biased region" description="Low complexity" evidence="1">
    <location>
        <begin position="409"/>
        <end position="432"/>
    </location>
</feature>